<keyword evidence="4" id="KW-1185">Reference proteome</keyword>
<proteinExistence type="predicted"/>
<gene>
    <name evidence="3" type="ORF">D7294_25915</name>
</gene>
<feature type="transmembrane region" description="Helical" evidence="2">
    <location>
        <begin position="230"/>
        <end position="254"/>
    </location>
</feature>
<feature type="transmembrane region" description="Helical" evidence="2">
    <location>
        <begin position="298"/>
        <end position="318"/>
    </location>
</feature>
<sequence>MGPRPRPSRRGPRGDRGGQVSIPAQSAPSGQPGAAGRPDARIHNIGYRRYEGARLGASYARRSLFVHSLRGSFGIGRTARSKVLPFGLFAIMAVPAVIMVAVASTTGLDELPVEYTSYALFMQPIVGLYLALAAPQMVSLDLRFKTIPLYFSRPIDRFDYVAAKCAALAAALFLFAGVPLTIAYAGGLLAKLGFVDQTTAFGRGLVATAVFAALHAVLGLLIASFTPRRGFGVAAVIGALTIPYFAVTAVQAVAEEQGSAGAVGWLGLFSPGSLLDGLQSKFLGGTSGFPEELVPSDAAGLGYLLVTAALIVGSYLLLMRRYRKAGL</sequence>
<feature type="compositionally biased region" description="Basic residues" evidence="1">
    <location>
        <begin position="1"/>
        <end position="11"/>
    </location>
</feature>
<evidence type="ECO:0000313" key="4">
    <source>
        <dbReference type="Proteomes" id="UP000272474"/>
    </source>
</evidence>
<protein>
    <submittedName>
        <fullName evidence="3">ABC transporter permease</fullName>
    </submittedName>
</protein>
<dbReference type="AlphaFoldDB" id="A0A3A9YRZ3"/>
<keyword evidence="2" id="KW-0472">Membrane</keyword>
<name>A0A3A9YRZ3_9ACTN</name>
<feature type="transmembrane region" description="Helical" evidence="2">
    <location>
        <begin position="205"/>
        <end position="223"/>
    </location>
</feature>
<dbReference type="GO" id="GO:0140359">
    <property type="term" value="F:ABC-type transporter activity"/>
    <property type="evidence" value="ECO:0007669"/>
    <property type="project" value="InterPro"/>
</dbReference>
<comment type="caution">
    <text evidence="3">The sequence shown here is derived from an EMBL/GenBank/DDBJ whole genome shotgun (WGS) entry which is preliminary data.</text>
</comment>
<evidence type="ECO:0000256" key="2">
    <source>
        <dbReference type="SAM" id="Phobius"/>
    </source>
</evidence>
<dbReference type="Proteomes" id="UP000272474">
    <property type="component" value="Unassembled WGS sequence"/>
</dbReference>
<feature type="transmembrane region" description="Helical" evidence="2">
    <location>
        <begin position="115"/>
        <end position="140"/>
    </location>
</feature>
<dbReference type="EMBL" id="RBAL01000020">
    <property type="protein sequence ID" value="RKN38026.1"/>
    <property type="molecule type" value="Genomic_DNA"/>
</dbReference>
<dbReference type="Pfam" id="PF12679">
    <property type="entry name" value="ABC2_membrane_2"/>
    <property type="match status" value="1"/>
</dbReference>
<organism evidence="3 4">
    <name type="scientific">Streptomyces hoynatensis</name>
    <dbReference type="NCBI Taxonomy" id="1141874"/>
    <lineage>
        <taxon>Bacteria</taxon>
        <taxon>Bacillati</taxon>
        <taxon>Actinomycetota</taxon>
        <taxon>Actinomycetes</taxon>
        <taxon>Kitasatosporales</taxon>
        <taxon>Streptomycetaceae</taxon>
        <taxon>Streptomyces</taxon>
    </lineage>
</organism>
<evidence type="ECO:0000313" key="3">
    <source>
        <dbReference type="EMBL" id="RKN38026.1"/>
    </source>
</evidence>
<keyword evidence="2" id="KW-1133">Transmembrane helix</keyword>
<reference evidence="3 4" key="1">
    <citation type="journal article" date="2014" name="Int. J. Syst. Evol. Microbiol.">
        <title>Streptomyces hoynatensis sp. nov., isolated from deep marine sediment.</title>
        <authorList>
            <person name="Veyisoglu A."/>
            <person name="Sahin N."/>
        </authorList>
    </citation>
    <scope>NUCLEOTIDE SEQUENCE [LARGE SCALE GENOMIC DNA]</scope>
    <source>
        <strain evidence="3 4">KCTC 29097</strain>
    </source>
</reference>
<keyword evidence="2" id="KW-0812">Transmembrane</keyword>
<feature type="transmembrane region" description="Helical" evidence="2">
    <location>
        <begin position="161"/>
        <end position="185"/>
    </location>
</feature>
<dbReference type="GO" id="GO:0005886">
    <property type="term" value="C:plasma membrane"/>
    <property type="evidence" value="ECO:0007669"/>
    <property type="project" value="UniProtKB-SubCell"/>
</dbReference>
<feature type="transmembrane region" description="Helical" evidence="2">
    <location>
        <begin position="83"/>
        <end position="103"/>
    </location>
</feature>
<feature type="region of interest" description="Disordered" evidence="1">
    <location>
        <begin position="1"/>
        <end position="39"/>
    </location>
</feature>
<evidence type="ECO:0000256" key="1">
    <source>
        <dbReference type="SAM" id="MobiDB-lite"/>
    </source>
</evidence>
<dbReference type="OrthoDB" id="5495463at2"/>
<accession>A0A3A9YRZ3</accession>